<sequence>MCYSGGIRNSSWKSVPPAWLHDATHDSLARSTATEASDNERKLSSRCRIPIFGSTYSYRSAIDSETSTFGRFYTGKGCQAMSHMSPFPEFFVR</sequence>
<dbReference type="Proteomes" id="UP000499080">
    <property type="component" value="Unassembled WGS sequence"/>
</dbReference>
<gene>
    <name evidence="1" type="ORF">AVEN_179936_1</name>
</gene>
<proteinExistence type="predicted"/>
<organism evidence="1 2">
    <name type="scientific">Araneus ventricosus</name>
    <name type="common">Orbweaver spider</name>
    <name type="synonym">Epeira ventricosa</name>
    <dbReference type="NCBI Taxonomy" id="182803"/>
    <lineage>
        <taxon>Eukaryota</taxon>
        <taxon>Metazoa</taxon>
        <taxon>Ecdysozoa</taxon>
        <taxon>Arthropoda</taxon>
        <taxon>Chelicerata</taxon>
        <taxon>Arachnida</taxon>
        <taxon>Araneae</taxon>
        <taxon>Araneomorphae</taxon>
        <taxon>Entelegynae</taxon>
        <taxon>Araneoidea</taxon>
        <taxon>Araneidae</taxon>
        <taxon>Araneus</taxon>
    </lineage>
</organism>
<dbReference type="AlphaFoldDB" id="A0A4Y2IAU9"/>
<accession>A0A4Y2IAU9</accession>
<reference evidence="1 2" key="1">
    <citation type="journal article" date="2019" name="Sci. Rep.">
        <title>Orb-weaving spider Araneus ventricosus genome elucidates the spidroin gene catalogue.</title>
        <authorList>
            <person name="Kono N."/>
            <person name="Nakamura H."/>
            <person name="Ohtoshi R."/>
            <person name="Moran D.A.P."/>
            <person name="Shinohara A."/>
            <person name="Yoshida Y."/>
            <person name="Fujiwara M."/>
            <person name="Mori M."/>
            <person name="Tomita M."/>
            <person name="Arakawa K."/>
        </authorList>
    </citation>
    <scope>NUCLEOTIDE SEQUENCE [LARGE SCALE GENOMIC DNA]</scope>
</reference>
<keyword evidence="2" id="KW-1185">Reference proteome</keyword>
<evidence type="ECO:0000313" key="1">
    <source>
        <dbReference type="EMBL" id="GBM74837.1"/>
    </source>
</evidence>
<comment type="caution">
    <text evidence="1">The sequence shown here is derived from an EMBL/GenBank/DDBJ whole genome shotgun (WGS) entry which is preliminary data.</text>
</comment>
<dbReference type="EMBL" id="BGPR01002519">
    <property type="protein sequence ID" value="GBM74837.1"/>
    <property type="molecule type" value="Genomic_DNA"/>
</dbReference>
<evidence type="ECO:0000313" key="2">
    <source>
        <dbReference type="Proteomes" id="UP000499080"/>
    </source>
</evidence>
<protein>
    <submittedName>
        <fullName evidence="1">Uncharacterized protein</fullName>
    </submittedName>
</protein>
<name>A0A4Y2IAU9_ARAVE</name>